<name>A0A1D1W0P4_RAMVA</name>
<keyword evidence="7" id="KW-1185">Reference proteome</keyword>
<dbReference type="PROSITE" id="PS00636">
    <property type="entry name" value="DNAJ_1"/>
    <property type="match status" value="1"/>
</dbReference>
<dbReference type="CDD" id="cd06257">
    <property type="entry name" value="DnaJ"/>
    <property type="match status" value="1"/>
</dbReference>
<dbReference type="PRINTS" id="PR00625">
    <property type="entry name" value="JDOMAIN"/>
</dbReference>
<dbReference type="PANTHER" id="PTHR44157">
    <property type="entry name" value="DNAJ HOMOLOG SUBFAMILY C MEMBER 11"/>
    <property type="match status" value="1"/>
</dbReference>
<feature type="domain" description="J" evidence="5">
    <location>
        <begin position="52"/>
        <end position="120"/>
    </location>
</feature>
<feature type="region of interest" description="Disordered" evidence="4">
    <location>
        <begin position="1"/>
        <end position="23"/>
    </location>
</feature>
<dbReference type="GO" id="GO:0042407">
    <property type="term" value="P:cristae formation"/>
    <property type="evidence" value="ECO:0007669"/>
    <property type="project" value="TreeGrafter"/>
</dbReference>
<evidence type="ECO:0000256" key="2">
    <source>
        <dbReference type="ARBA" id="ARBA00023136"/>
    </source>
</evidence>
<proteinExistence type="predicted"/>
<comment type="caution">
    <text evidence="6">The sequence shown here is derived from an EMBL/GenBank/DDBJ whole genome shotgun (WGS) entry which is preliminary data.</text>
</comment>
<dbReference type="GO" id="GO:0005739">
    <property type="term" value="C:mitochondrion"/>
    <property type="evidence" value="ECO:0007669"/>
    <property type="project" value="GOC"/>
</dbReference>
<dbReference type="Pfam" id="PF22774">
    <property type="entry name" value="DNAJC11_beta-barrel"/>
    <property type="match status" value="1"/>
</dbReference>
<dbReference type="OrthoDB" id="18010at2759"/>
<dbReference type="InterPro" id="IPR036869">
    <property type="entry name" value="J_dom_sf"/>
</dbReference>
<dbReference type="Gene3D" id="1.10.287.110">
    <property type="entry name" value="DnaJ domain"/>
    <property type="match status" value="1"/>
</dbReference>
<dbReference type="PANTHER" id="PTHR44157:SF1">
    <property type="entry name" value="DNAJ HOMOLOG SUBFAMILY C MEMBER 11"/>
    <property type="match status" value="1"/>
</dbReference>
<dbReference type="Pfam" id="PF00226">
    <property type="entry name" value="DnaJ"/>
    <property type="match status" value="1"/>
</dbReference>
<dbReference type="InterPro" id="IPR018253">
    <property type="entry name" value="DnaJ_domain_CS"/>
</dbReference>
<evidence type="ECO:0000259" key="5">
    <source>
        <dbReference type="PROSITE" id="PS50076"/>
    </source>
</evidence>
<keyword evidence="2" id="KW-0472">Membrane</keyword>
<gene>
    <name evidence="6" type="primary">RvY_17037-1</name>
    <name evidence="6" type="synonym">RvY_17037.1</name>
    <name evidence="6" type="ORF">RvY_17037</name>
</gene>
<comment type="subcellular location">
    <subcellularLocation>
        <location evidence="1">Membrane</location>
    </subcellularLocation>
</comment>
<reference evidence="6 7" key="1">
    <citation type="journal article" date="2016" name="Nat. Commun.">
        <title>Extremotolerant tardigrade genome and improved radiotolerance of human cultured cells by tardigrade-unique protein.</title>
        <authorList>
            <person name="Hashimoto T."/>
            <person name="Horikawa D.D."/>
            <person name="Saito Y."/>
            <person name="Kuwahara H."/>
            <person name="Kozuka-Hata H."/>
            <person name="Shin-I T."/>
            <person name="Minakuchi Y."/>
            <person name="Ohishi K."/>
            <person name="Motoyama A."/>
            <person name="Aizu T."/>
            <person name="Enomoto A."/>
            <person name="Kondo K."/>
            <person name="Tanaka S."/>
            <person name="Hara Y."/>
            <person name="Koshikawa S."/>
            <person name="Sagara H."/>
            <person name="Miura T."/>
            <person name="Yokobori S."/>
            <person name="Miyagawa K."/>
            <person name="Suzuki Y."/>
            <person name="Kubo T."/>
            <person name="Oyama M."/>
            <person name="Kohara Y."/>
            <person name="Fujiyama A."/>
            <person name="Arakawa K."/>
            <person name="Katayama T."/>
            <person name="Toyoda A."/>
            <person name="Kunieda T."/>
        </authorList>
    </citation>
    <scope>NUCLEOTIDE SEQUENCE [LARGE SCALE GENOMIC DNA]</scope>
    <source>
        <strain evidence="6 7">YOKOZUNA-1</strain>
    </source>
</reference>
<keyword evidence="3" id="KW-0143">Chaperone</keyword>
<dbReference type="SMART" id="SM00271">
    <property type="entry name" value="DnaJ"/>
    <property type="match status" value="1"/>
</dbReference>
<evidence type="ECO:0000256" key="4">
    <source>
        <dbReference type="SAM" id="MobiDB-lite"/>
    </source>
</evidence>
<accession>A0A1D1W0P4</accession>
<evidence type="ECO:0000256" key="3">
    <source>
        <dbReference type="ARBA" id="ARBA00023186"/>
    </source>
</evidence>
<evidence type="ECO:0000256" key="1">
    <source>
        <dbReference type="ARBA" id="ARBA00004370"/>
    </source>
</evidence>
<protein>
    <recommendedName>
        <fullName evidence="5">J domain-containing protein</fullName>
    </recommendedName>
</protein>
<organism evidence="6 7">
    <name type="scientific">Ramazzottius varieornatus</name>
    <name type="common">Water bear</name>
    <name type="synonym">Tardigrade</name>
    <dbReference type="NCBI Taxonomy" id="947166"/>
    <lineage>
        <taxon>Eukaryota</taxon>
        <taxon>Metazoa</taxon>
        <taxon>Ecdysozoa</taxon>
        <taxon>Tardigrada</taxon>
        <taxon>Eutardigrada</taxon>
        <taxon>Parachela</taxon>
        <taxon>Hypsibioidea</taxon>
        <taxon>Ramazzottiidae</taxon>
        <taxon>Ramazzottius</taxon>
    </lineage>
</organism>
<evidence type="ECO:0000313" key="6">
    <source>
        <dbReference type="EMBL" id="GAV07162.1"/>
    </source>
</evidence>
<sequence>MNSASSSRAQRGDSRSSNTLRDRKDSIADELNLDDNVLFLDDDDFQTFFQDDYYSRLNLSRDASQEEIRNVYRRLSRLLHPDKHMETWKKKLAEDAFNRVNVAYEVLHDPYKRSLYDTAGLTGSASRELWQITPVDPKKAKTLKELQEEREKRKEDASTNAHNEVTMGIDMTDVFESGDRGSADYGLLRSLPHVEITTMNTSQSIEAQWPQVDHLHIFSNVNYERGTGGGTLGMDISKTLAEDTTADAKVMVGPSQGPIAHFRIAKRLADKRSISLSAFTAWSRFALMPLFELSYGSSLGRLGNARITMRGSSRLVYVSTRLDKEFKNSRLSGSTDVSHDDVVMGLSYSHKLTNVSHEPKLTVGVKLGFRGASLEYGLSQRVSRYNQLAASMALALPGGVSLKLTFQRSKQAFSFPILLSHDIVPAPIFYGTIAPLVLYACFKSLYLIPKWKSYVLQRLQSRRHVYNAGLDVRRREYEDFLRLMTEKYEELINSEGLSGGLVIDKALYGSLHSENESSRIEVQVALQCLIRSHTLDLSSSSKCELLGFFDPCLGEEKQLRVHYVFGGRQHVVEVADDEALHLPDADHLLIG</sequence>
<dbReference type="SUPFAM" id="SSF46565">
    <property type="entry name" value="Chaperone J-domain"/>
    <property type="match status" value="1"/>
</dbReference>
<dbReference type="AlphaFoldDB" id="A0A1D1W0P4"/>
<dbReference type="InterPro" id="IPR024586">
    <property type="entry name" value="DnaJ-like_C11_C"/>
</dbReference>
<dbReference type="EMBL" id="BDGG01000014">
    <property type="protein sequence ID" value="GAV07162.1"/>
    <property type="molecule type" value="Genomic_DNA"/>
</dbReference>
<dbReference type="GO" id="GO:0016020">
    <property type="term" value="C:membrane"/>
    <property type="evidence" value="ECO:0007669"/>
    <property type="project" value="UniProtKB-SubCell"/>
</dbReference>
<dbReference type="InterPro" id="IPR052243">
    <property type="entry name" value="Mito_inner_membrane_organizer"/>
</dbReference>
<dbReference type="PROSITE" id="PS50076">
    <property type="entry name" value="DNAJ_2"/>
    <property type="match status" value="1"/>
</dbReference>
<dbReference type="Pfam" id="PF11875">
    <property type="entry name" value="DnaJ-like_C11_C"/>
    <property type="match status" value="1"/>
</dbReference>
<feature type="compositionally biased region" description="Basic and acidic residues" evidence="4">
    <location>
        <begin position="10"/>
        <end position="23"/>
    </location>
</feature>
<dbReference type="InterPro" id="IPR001623">
    <property type="entry name" value="DnaJ_domain"/>
</dbReference>
<dbReference type="InterPro" id="IPR055225">
    <property type="entry name" value="DNAJC11-like_beta-barrel"/>
</dbReference>
<dbReference type="STRING" id="947166.A0A1D1W0P4"/>
<dbReference type="Proteomes" id="UP000186922">
    <property type="component" value="Unassembled WGS sequence"/>
</dbReference>
<evidence type="ECO:0000313" key="7">
    <source>
        <dbReference type="Proteomes" id="UP000186922"/>
    </source>
</evidence>